<dbReference type="SUPFAM" id="SSF46689">
    <property type="entry name" value="Homeodomain-like"/>
    <property type="match status" value="1"/>
</dbReference>
<comment type="caution">
    <text evidence="6">The sequence shown here is derived from an EMBL/GenBank/DDBJ whole genome shotgun (WGS) entry which is preliminary data.</text>
</comment>
<name>A0ABU0JFS9_9HYPH</name>
<evidence type="ECO:0000313" key="7">
    <source>
        <dbReference type="Proteomes" id="UP001242480"/>
    </source>
</evidence>
<feature type="domain" description="Sugar-binding" evidence="5">
    <location>
        <begin position="55"/>
        <end position="296"/>
    </location>
</feature>
<accession>A0ABU0JFS9</accession>
<dbReference type="InterPro" id="IPR037171">
    <property type="entry name" value="NagB/RpiA_transferase-like"/>
</dbReference>
<dbReference type="InterPro" id="IPR007324">
    <property type="entry name" value="Sugar-bd_dom_put"/>
</dbReference>
<evidence type="ECO:0000256" key="3">
    <source>
        <dbReference type="ARBA" id="ARBA00023125"/>
    </source>
</evidence>
<evidence type="ECO:0000256" key="1">
    <source>
        <dbReference type="ARBA" id="ARBA00010466"/>
    </source>
</evidence>
<dbReference type="SUPFAM" id="SSF100950">
    <property type="entry name" value="NagB/RpiA/CoA transferase-like"/>
    <property type="match status" value="1"/>
</dbReference>
<dbReference type="Pfam" id="PF13412">
    <property type="entry name" value="HTH_24"/>
    <property type="match status" value="1"/>
</dbReference>
<dbReference type="Gene3D" id="1.10.10.60">
    <property type="entry name" value="Homeodomain-like"/>
    <property type="match status" value="1"/>
</dbReference>
<keyword evidence="2" id="KW-0805">Transcription regulation</keyword>
<gene>
    <name evidence="6" type="ORF">QO011_006169</name>
</gene>
<dbReference type="Proteomes" id="UP001242480">
    <property type="component" value="Unassembled WGS sequence"/>
</dbReference>
<sequence length="308" mass="32605">MLHTVARLHYEGDLSQIEIARRLGISAATVSRLLRRARDEGIVRIEVRDLVAPEDVTHQLVEALGLRRAALVETTEVGLLASLAGPVGQLLREAGLRDGSVLAIGWGRAVREVIRAGLPRLPGVITVPATGGMQEPAPHFQINEFVRLAAEQIAGTPQFIHAPYLPSRALRDAFLADAAIRERLGLWERIDVALVGVGLPHAVDPVHAGAATSSEKALPHAAGDVIRHYFDAEGRLLPWDGDERLIAVSADQLRAVPLVIGVAAAPGKARAIIGAVRARLINAVVTDVATAQAILAVLHGGTASTRGP</sequence>
<evidence type="ECO:0000259" key="5">
    <source>
        <dbReference type="Pfam" id="PF04198"/>
    </source>
</evidence>
<evidence type="ECO:0000256" key="4">
    <source>
        <dbReference type="ARBA" id="ARBA00023163"/>
    </source>
</evidence>
<reference evidence="6 7" key="1">
    <citation type="submission" date="2023-07" db="EMBL/GenBank/DDBJ databases">
        <title>Genomic Encyclopedia of Type Strains, Phase IV (KMG-IV): sequencing the most valuable type-strain genomes for metagenomic binning, comparative biology and taxonomic classification.</title>
        <authorList>
            <person name="Goeker M."/>
        </authorList>
    </citation>
    <scope>NUCLEOTIDE SEQUENCE [LARGE SCALE GENOMIC DNA]</scope>
    <source>
        <strain evidence="6 7">DSM 19619</strain>
    </source>
</reference>
<dbReference type="GO" id="GO:0003677">
    <property type="term" value="F:DNA binding"/>
    <property type="evidence" value="ECO:0007669"/>
    <property type="project" value="UniProtKB-KW"/>
</dbReference>
<dbReference type="Pfam" id="PF04198">
    <property type="entry name" value="Sugar-bind"/>
    <property type="match status" value="1"/>
</dbReference>
<keyword evidence="4" id="KW-0804">Transcription</keyword>
<protein>
    <submittedName>
        <fullName evidence="6">DNA-binding transcriptional regulator LsrR (DeoR family)</fullName>
    </submittedName>
</protein>
<comment type="similarity">
    <text evidence="1">Belongs to the SorC transcriptional regulatory family.</text>
</comment>
<dbReference type="Gene3D" id="3.40.50.1360">
    <property type="match status" value="1"/>
</dbReference>
<evidence type="ECO:0000256" key="2">
    <source>
        <dbReference type="ARBA" id="ARBA00023015"/>
    </source>
</evidence>
<dbReference type="RefSeq" id="WP_307280995.1">
    <property type="nucleotide sequence ID" value="NZ_JAUSVX010000015.1"/>
</dbReference>
<dbReference type="PANTHER" id="PTHR34294">
    <property type="entry name" value="TRANSCRIPTIONAL REGULATOR-RELATED"/>
    <property type="match status" value="1"/>
</dbReference>
<dbReference type="PANTHER" id="PTHR34294:SF1">
    <property type="entry name" value="TRANSCRIPTIONAL REGULATOR LSRR"/>
    <property type="match status" value="1"/>
</dbReference>
<keyword evidence="7" id="KW-1185">Reference proteome</keyword>
<dbReference type="EMBL" id="JAUSVX010000015">
    <property type="protein sequence ID" value="MDQ0473135.1"/>
    <property type="molecule type" value="Genomic_DNA"/>
</dbReference>
<dbReference type="InterPro" id="IPR009057">
    <property type="entry name" value="Homeodomain-like_sf"/>
</dbReference>
<proteinExistence type="inferred from homology"/>
<evidence type="ECO:0000313" key="6">
    <source>
        <dbReference type="EMBL" id="MDQ0473135.1"/>
    </source>
</evidence>
<dbReference type="InterPro" id="IPR051054">
    <property type="entry name" value="SorC_transcr_regulators"/>
</dbReference>
<organism evidence="6 7">
    <name type="scientific">Labrys wisconsinensis</name>
    <dbReference type="NCBI Taxonomy" id="425677"/>
    <lineage>
        <taxon>Bacteria</taxon>
        <taxon>Pseudomonadati</taxon>
        <taxon>Pseudomonadota</taxon>
        <taxon>Alphaproteobacteria</taxon>
        <taxon>Hyphomicrobiales</taxon>
        <taxon>Xanthobacteraceae</taxon>
        <taxon>Labrys</taxon>
    </lineage>
</organism>
<keyword evidence="3 6" id="KW-0238">DNA-binding</keyword>